<organism evidence="1 2">
    <name type="scientific">Palleniella muris</name>
    <dbReference type="NCBI Taxonomy" id="3038145"/>
    <lineage>
        <taxon>Bacteria</taxon>
        <taxon>Pseudomonadati</taxon>
        <taxon>Bacteroidota</taxon>
        <taxon>Bacteroidia</taxon>
        <taxon>Bacteroidales</taxon>
        <taxon>Prevotellaceae</taxon>
        <taxon>Palleniella</taxon>
    </lineage>
</organism>
<accession>A0AC61QN41</accession>
<reference evidence="1" key="1">
    <citation type="submission" date="2019-04" db="EMBL/GenBank/DDBJ databases">
        <title>Microbes associate with the intestines of laboratory mice.</title>
        <authorList>
            <person name="Navarre W."/>
            <person name="Wong E."/>
            <person name="Huang K."/>
            <person name="Tropini C."/>
            <person name="Ng K."/>
            <person name="Yu B."/>
        </authorList>
    </citation>
    <scope>NUCLEOTIDE SEQUENCE</scope>
    <source>
        <strain evidence="1">NM73_A23</strain>
    </source>
</reference>
<proteinExistence type="predicted"/>
<keyword evidence="2" id="KW-1185">Reference proteome</keyword>
<comment type="caution">
    <text evidence="1">The sequence shown here is derived from an EMBL/GenBank/DDBJ whole genome shotgun (WGS) entry which is preliminary data.</text>
</comment>
<dbReference type="Proteomes" id="UP000308886">
    <property type="component" value="Unassembled WGS sequence"/>
</dbReference>
<name>A0AC61QN41_9BACT</name>
<sequence>MTILQKQKTYNQQPKMRTRLSFILLLLAMNILPGFAQQVWNFNLDWRFHRGEAKGAEAVNYDDSQWEVVSTPHTVQLMPAEGSGNRNYQGVAWYRKRFRMPATKYTNGTVSLQFEAIMGKQNIYVNGKLVKEHLGGYLPITIDLTAAGVKAGDECLIAVMTDNSDDKSYPPGKKQMTLDFCYHGGIYRDVWLIEQPAVHITDAVEKGEVAGGGIFVHYANISEKSAEVYVNTDVENSLNKPQTVTVTNTLLDAAGKKIKTWTSKVTIPAKGSKTIKQGAKIQKPNLWSPENPYLYTMRTQVLANKETEKRDTKIGIRSFEFKGKDGFWLNGKRYRQFMGANRHQDFAYVGNALPNSQQRRDVQRLKDCGFNLIRVAHYPQDPAFMDACDELGIFIIVATPGWQYWNKDPKFAELVHQNTRDIIRRDRNHPCVLMWEPILNETRYPEKFALEALQITKDEYPYPYRPVAAADLHSAGVLENYDVVYAWPGDDEKTDGLELKAQQLNKNMLTREYGELVDDWYAHNNLNRASRSWGEIPQLKQALSLSNTTRDQHRTTGLFLGGCQWHPFDHQRGYHPDPYWGGNFDAFRQPKTSYYMFNSQIPVTEGEPMVYIAHEMGQFSENDVVVFSNCDSVRLSIFDGEKSWTLPVEKYGEADRPYNAPVVFKDVWDFWQAREYSYKQRNWQKVNLVAEGIINGKVVATTKRMPSRRSTKLRMYADERDRKLVADGSDFIVVVCEVTDDSGNVRRLAKEQIKFTVEGPAEIIGDGTDIGANPRQAEWGSAPILLRSTTTPGKIKIHADVLYPGTHSPTPCDLEVESVPADCQFVRGLGIDASSKAKVSGSASSSNSSSKQISDEEKQRMLQEVQDQQADFGVTK</sequence>
<evidence type="ECO:0000313" key="2">
    <source>
        <dbReference type="Proteomes" id="UP000308886"/>
    </source>
</evidence>
<protein>
    <submittedName>
        <fullName evidence="1">Glycoside hydrolase family 2</fullName>
    </submittedName>
</protein>
<gene>
    <name evidence="1" type="ORF">E5358_11745</name>
</gene>
<keyword evidence="1" id="KW-0378">Hydrolase</keyword>
<dbReference type="EMBL" id="SRZC01000021">
    <property type="protein sequence ID" value="TGX80813.1"/>
    <property type="molecule type" value="Genomic_DNA"/>
</dbReference>
<evidence type="ECO:0000313" key="1">
    <source>
        <dbReference type="EMBL" id="TGX80813.1"/>
    </source>
</evidence>